<dbReference type="PANTHER" id="PTHR43757:SF2">
    <property type="entry name" value="AMINOMETHYLTRANSFERASE, MITOCHONDRIAL"/>
    <property type="match status" value="1"/>
</dbReference>
<dbReference type="Gene3D" id="2.40.30.110">
    <property type="entry name" value="Aminomethyltransferase beta-barrel domains"/>
    <property type="match status" value="1"/>
</dbReference>
<name>A0A8T4LKI6_9ARCH</name>
<evidence type="ECO:0000256" key="1">
    <source>
        <dbReference type="ARBA" id="ARBA00008609"/>
    </source>
</evidence>
<comment type="function">
    <text evidence="5">The glycine cleavage system catalyzes the degradation of glycine.</text>
</comment>
<gene>
    <name evidence="5 9" type="primary">gcvT</name>
    <name evidence="9" type="ORF">J4203_05740</name>
</gene>
<dbReference type="AlphaFoldDB" id="A0A8T4LKI6"/>
<dbReference type="Pfam" id="PF08669">
    <property type="entry name" value="GCV_T_C"/>
    <property type="match status" value="1"/>
</dbReference>
<evidence type="ECO:0000259" key="8">
    <source>
        <dbReference type="Pfam" id="PF08669"/>
    </source>
</evidence>
<dbReference type="InterPro" id="IPR022903">
    <property type="entry name" value="GcvT_bac"/>
</dbReference>
<comment type="catalytic activity">
    <reaction evidence="4 5">
        <text>N(6)-[(R)-S(8)-aminomethyldihydrolipoyl]-L-lysyl-[protein] + (6S)-5,6,7,8-tetrahydrofolate = N(6)-[(R)-dihydrolipoyl]-L-lysyl-[protein] + (6R)-5,10-methylene-5,6,7,8-tetrahydrofolate + NH4(+)</text>
        <dbReference type="Rhea" id="RHEA:16945"/>
        <dbReference type="Rhea" id="RHEA-COMP:10475"/>
        <dbReference type="Rhea" id="RHEA-COMP:10492"/>
        <dbReference type="ChEBI" id="CHEBI:15636"/>
        <dbReference type="ChEBI" id="CHEBI:28938"/>
        <dbReference type="ChEBI" id="CHEBI:57453"/>
        <dbReference type="ChEBI" id="CHEBI:83100"/>
        <dbReference type="ChEBI" id="CHEBI:83143"/>
        <dbReference type="EC" id="2.1.2.10"/>
    </reaction>
</comment>
<reference evidence="9" key="1">
    <citation type="submission" date="2021-03" db="EMBL/GenBank/DDBJ databases">
        <authorList>
            <person name="Jaffe A."/>
        </authorList>
    </citation>
    <scope>NUCLEOTIDE SEQUENCE</scope>
    <source>
        <strain evidence="9">RIFCSPLOWO2_01_FULL_58_19</strain>
    </source>
</reference>
<dbReference type="InterPro" id="IPR027266">
    <property type="entry name" value="TrmE/GcvT-like"/>
</dbReference>
<feature type="domain" description="Aminomethyltransferase C-terminal" evidence="8">
    <location>
        <begin position="284"/>
        <end position="362"/>
    </location>
</feature>
<dbReference type="GO" id="GO:0005829">
    <property type="term" value="C:cytosol"/>
    <property type="evidence" value="ECO:0007669"/>
    <property type="project" value="TreeGrafter"/>
</dbReference>
<evidence type="ECO:0000256" key="2">
    <source>
        <dbReference type="ARBA" id="ARBA00022576"/>
    </source>
</evidence>
<dbReference type="NCBIfam" id="TIGR00528">
    <property type="entry name" value="gcvT"/>
    <property type="match status" value="1"/>
</dbReference>
<dbReference type="PIRSF" id="PIRSF006487">
    <property type="entry name" value="GcvT"/>
    <property type="match status" value="1"/>
</dbReference>
<dbReference type="InterPro" id="IPR029043">
    <property type="entry name" value="GcvT/YgfZ_C"/>
</dbReference>
<dbReference type="InterPro" id="IPR028896">
    <property type="entry name" value="GcvT/YgfZ/DmdA"/>
</dbReference>
<dbReference type="Proteomes" id="UP000678237">
    <property type="component" value="Unassembled WGS sequence"/>
</dbReference>
<dbReference type="SUPFAM" id="SSF103025">
    <property type="entry name" value="Folate-binding domain"/>
    <property type="match status" value="1"/>
</dbReference>
<reference evidence="9" key="2">
    <citation type="submission" date="2021-05" db="EMBL/GenBank/DDBJ databases">
        <title>Protein family content uncovers lineage relationships and bacterial pathway maintenance mechanisms in DPANN archaea.</title>
        <authorList>
            <person name="Castelle C.J."/>
            <person name="Meheust R."/>
            <person name="Jaffe A.L."/>
            <person name="Seitz K."/>
            <person name="Gong X."/>
            <person name="Baker B.J."/>
            <person name="Banfield J.F."/>
        </authorList>
    </citation>
    <scope>NUCLEOTIDE SEQUENCE</scope>
    <source>
        <strain evidence="9">RIFCSPLOWO2_01_FULL_58_19</strain>
    </source>
</reference>
<dbReference type="GO" id="GO:0004047">
    <property type="term" value="F:aminomethyltransferase activity"/>
    <property type="evidence" value="ECO:0007669"/>
    <property type="project" value="UniProtKB-UniRule"/>
</dbReference>
<evidence type="ECO:0000256" key="6">
    <source>
        <dbReference type="PIRSR" id="PIRSR006487-1"/>
    </source>
</evidence>
<dbReference type="Gene3D" id="3.30.70.1400">
    <property type="entry name" value="Aminomethyltransferase beta-barrel domains"/>
    <property type="match status" value="1"/>
</dbReference>
<dbReference type="EC" id="2.1.2.10" evidence="5"/>
<evidence type="ECO:0000313" key="10">
    <source>
        <dbReference type="Proteomes" id="UP000678237"/>
    </source>
</evidence>
<dbReference type="SUPFAM" id="SSF101790">
    <property type="entry name" value="Aminomethyltransferase beta-barrel domain"/>
    <property type="match status" value="1"/>
</dbReference>
<dbReference type="InterPro" id="IPR013977">
    <property type="entry name" value="GcvT_C"/>
</dbReference>
<proteinExistence type="inferred from homology"/>
<evidence type="ECO:0000256" key="4">
    <source>
        <dbReference type="ARBA" id="ARBA00047665"/>
    </source>
</evidence>
<dbReference type="GO" id="GO:0005960">
    <property type="term" value="C:glycine cleavage complex"/>
    <property type="evidence" value="ECO:0007669"/>
    <property type="project" value="InterPro"/>
</dbReference>
<dbReference type="GO" id="GO:0008483">
    <property type="term" value="F:transaminase activity"/>
    <property type="evidence" value="ECO:0007669"/>
    <property type="project" value="UniProtKB-KW"/>
</dbReference>
<comment type="subunit">
    <text evidence="5">The glycine cleavage system is composed of four proteins: P, T, L and H.</text>
</comment>
<keyword evidence="2 5" id="KW-0032">Aminotransferase</keyword>
<dbReference type="FunFam" id="2.40.30.110:FF:000003">
    <property type="entry name" value="Aminomethyltransferase"/>
    <property type="match status" value="1"/>
</dbReference>
<dbReference type="Pfam" id="PF01571">
    <property type="entry name" value="GCV_T"/>
    <property type="match status" value="1"/>
</dbReference>
<dbReference type="NCBIfam" id="NF001567">
    <property type="entry name" value="PRK00389.1"/>
    <property type="match status" value="1"/>
</dbReference>
<evidence type="ECO:0000256" key="3">
    <source>
        <dbReference type="ARBA" id="ARBA00022679"/>
    </source>
</evidence>
<sequence length="365" mass="40982">MGKRTPLYDAHVRYGAHIVDFAGFDMPVYYTTVIDEHHATRNQAGLFDTSHMGEIRVKGRQALDLIQEVVSRDCSKLVDGQVALCVMCNDQGGIMDDCTVNRFGPQDYMMVVNAGTKDKDLNQILSVQAARNLDCQVIDETDDTAKLDLQGPFAEVILQKMVDINLNVIKYYRFALGKLDGVDAMLSRSGYTGEDGFEIYFPAQYAERMWEKLFELGREHGLKPCGLGARDTLRTESGYMLYGNDIDECTTPLECVYGWVVHLDKKSFVGKAALVRQKHEGIKKKLVGFEMLDKAVARHNYLLYMANREVGKVTSGCPSPTLGKNIGMAYVSEGLAEVGNTVDVRIRAEFHKARMVPMPFYKRKK</sequence>
<dbReference type="PANTHER" id="PTHR43757">
    <property type="entry name" value="AMINOMETHYLTRANSFERASE"/>
    <property type="match status" value="1"/>
</dbReference>
<dbReference type="Gene3D" id="4.10.1250.10">
    <property type="entry name" value="Aminomethyltransferase fragment"/>
    <property type="match status" value="1"/>
</dbReference>
<evidence type="ECO:0000256" key="5">
    <source>
        <dbReference type="HAMAP-Rule" id="MF_00259"/>
    </source>
</evidence>
<organism evidence="9 10">
    <name type="scientific">Candidatus Iainarchaeum sp</name>
    <dbReference type="NCBI Taxonomy" id="3101447"/>
    <lineage>
        <taxon>Archaea</taxon>
        <taxon>Candidatus Iainarchaeota</taxon>
        <taxon>Candidatus Iainarchaeia</taxon>
        <taxon>Candidatus Iainarchaeales</taxon>
        <taxon>Candidatus Iainarchaeaceae</taxon>
        <taxon>Candidatus Iainarchaeum</taxon>
    </lineage>
</organism>
<accession>A0A8T4LKI6</accession>
<dbReference type="InterPro" id="IPR006222">
    <property type="entry name" value="GCVT_N"/>
</dbReference>
<feature type="domain" description="GCVT N-terminal" evidence="7">
    <location>
        <begin position="7"/>
        <end position="265"/>
    </location>
</feature>
<feature type="binding site" evidence="6">
    <location>
        <position position="198"/>
    </location>
    <ligand>
        <name>substrate</name>
    </ligand>
</feature>
<dbReference type="InterPro" id="IPR006223">
    <property type="entry name" value="GcvT"/>
</dbReference>
<comment type="caution">
    <text evidence="9">The sequence shown here is derived from an EMBL/GenBank/DDBJ whole genome shotgun (WGS) entry which is preliminary data.</text>
</comment>
<dbReference type="EMBL" id="JAGVWE010000005">
    <property type="protein sequence ID" value="MBS3063346.1"/>
    <property type="molecule type" value="Genomic_DNA"/>
</dbReference>
<dbReference type="HAMAP" id="MF_00259">
    <property type="entry name" value="GcvT"/>
    <property type="match status" value="1"/>
</dbReference>
<dbReference type="Gene3D" id="3.30.1360.120">
    <property type="entry name" value="Probable tRNA modification gtpase trme, domain 1"/>
    <property type="match status" value="1"/>
</dbReference>
<dbReference type="FunFam" id="3.30.70.1400:FF:000001">
    <property type="entry name" value="Aminomethyltransferase"/>
    <property type="match status" value="1"/>
</dbReference>
<keyword evidence="3 5" id="KW-0808">Transferase</keyword>
<evidence type="ECO:0000313" key="9">
    <source>
        <dbReference type="EMBL" id="MBS3063346.1"/>
    </source>
</evidence>
<evidence type="ECO:0000259" key="7">
    <source>
        <dbReference type="Pfam" id="PF01571"/>
    </source>
</evidence>
<protein>
    <recommendedName>
        <fullName evidence="5">Probable aminomethyltransferase</fullName>
        <ecNumber evidence="5">2.1.2.10</ecNumber>
    </recommendedName>
    <alternativeName>
        <fullName evidence="5">Glycine cleavage system T protein</fullName>
    </alternativeName>
</protein>
<comment type="similarity">
    <text evidence="1 5">Belongs to the GcvT family.</text>
</comment>
<dbReference type="GO" id="GO:0019464">
    <property type="term" value="P:glycine decarboxylation via glycine cleavage system"/>
    <property type="evidence" value="ECO:0007669"/>
    <property type="project" value="UniProtKB-UniRule"/>
</dbReference>